<dbReference type="Gene3D" id="2.60.40.1120">
    <property type="entry name" value="Carboxypeptidase-like, regulatory domain"/>
    <property type="match status" value="1"/>
</dbReference>
<protein>
    <submittedName>
        <fullName evidence="2">Uncharacterized conserved protein, contains GH25 family domain</fullName>
    </submittedName>
</protein>
<organism evidence="2 3">
    <name type="scientific">Novosphingobium panipatense</name>
    <dbReference type="NCBI Taxonomy" id="428991"/>
    <lineage>
        <taxon>Bacteria</taxon>
        <taxon>Pseudomonadati</taxon>
        <taxon>Pseudomonadota</taxon>
        <taxon>Alphaproteobacteria</taxon>
        <taxon>Sphingomonadales</taxon>
        <taxon>Sphingomonadaceae</taxon>
        <taxon>Novosphingobium</taxon>
    </lineage>
</organism>
<evidence type="ECO:0000313" key="2">
    <source>
        <dbReference type="EMBL" id="SMP71555.1"/>
    </source>
</evidence>
<evidence type="ECO:0000256" key="1">
    <source>
        <dbReference type="SAM" id="SignalP"/>
    </source>
</evidence>
<dbReference type="Pfam" id="PF13620">
    <property type="entry name" value="CarboxypepD_reg"/>
    <property type="match status" value="1"/>
</dbReference>
<reference evidence="2 3" key="1">
    <citation type="submission" date="2017-05" db="EMBL/GenBank/DDBJ databases">
        <authorList>
            <person name="Varghese N."/>
            <person name="Submissions S."/>
        </authorList>
    </citation>
    <scope>NUCLEOTIDE SEQUENCE [LARGE SCALE GENOMIC DNA]</scope>
    <source>
        <strain evidence="2 3">SM16</strain>
    </source>
</reference>
<feature type="chain" id="PRO_5045817201" evidence="1">
    <location>
        <begin position="21"/>
        <end position="210"/>
    </location>
</feature>
<gene>
    <name evidence="2" type="ORF">SAMN06296065_10632</name>
</gene>
<accession>A0ABY1QJV6</accession>
<dbReference type="RefSeq" id="WP_283406269.1">
    <property type="nucleotide sequence ID" value="NZ_FXUI01000006.1"/>
</dbReference>
<dbReference type="EMBL" id="FXUI01000006">
    <property type="protein sequence ID" value="SMP71555.1"/>
    <property type="molecule type" value="Genomic_DNA"/>
</dbReference>
<keyword evidence="1" id="KW-0732">Signal</keyword>
<sequence length="210" mass="22275">MKFRYLTPFVLACMAAGAQAHEVWIERDGTGPARIYLGEPAEVLPANGDPEFHHLKAPKVLGAGTVAPVRKAGYLEVAVPAGDVRAQDDSVFAPWGADGRKEAVAYFARAGRAESAARMPFEITPVAANGDRFALVRDGKPVAGAEVTVIAPDKWTKTAITDSEGRFTAPSKGKGRYILTATQKDEGGAQTSQGQVAVLHRIATTTFVID</sequence>
<dbReference type="Proteomes" id="UP001157910">
    <property type="component" value="Unassembled WGS sequence"/>
</dbReference>
<keyword evidence="3" id="KW-1185">Reference proteome</keyword>
<dbReference type="SUPFAM" id="SSF49478">
    <property type="entry name" value="Cna protein B-type domain"/>
    <property type="match status" value="1"/>
</dbReference>
<feature type="signal peptide" evidence="1">
    <location>
        <begin position="1"/>
        <end position="20"/>
    </location>
</feature>
<name>A0ABY1QJV6_9SPHN</name>
<comment type="caution">
    <text evidence="2">The sequence shown here is derived from an EMBL/GenBank/DDBJ whole genome shotgun (WGS) entry which is preliminary data.</text>
</comment>
<proteinExistence type="predicted"/>
<evidence type="ECO:0000313" key="3">
    <source>
        <dbReference type="Proteomes" id="UP001157910"/>
    </source>
</evidence>